<dbReference type="InterPro" id="IPR023214">
    <property type="entry name" value="HAD_sf"/>
</dbReference>
<dbReference type="Gene3D" id="3.40.50.1000">
    <property type="entry name" value="HAD superfamily/HAD-like"/>
    <property type="match status" value="1"/>
</dbReference>
<dbReference type="Pfam" id="PF13419">
    <property type="entry name" value="HAD_2"/>
    <property type="match status" value="1"/>
</dbReference>
<organism evidence="1 2">
    <name type="scientific">Vibrio nigripulchritudo SOn1</name>
    <dbReference type="NCBI Taxonomy" id="1238450"/>
    <lineage>
        <taxon>Bacteria</taxon>
        <taxon>Pseudomonadati</taxon>
        <taxon>Pseudomonadota</taxon>
        <taxon>Gammaproteobacteria</taxon>
        <taxon>Vibrionales</taxon>
        <taxon>Vibrionaceae</taxon>
        <taxon>Vibrio</taxon>
    </lineage>
</organism>
<dbReference type="SFLD" id="SFLDG01129">
    <property type="entry name" value="C1.5:_HAD__Beta-PGM__Phosphata"/>
    <property type="match status" value="1"/>
</dbReference>
<dbReference type="InterPro" id="IPR023198">
    <property type="entry name" value="PGP-like_dom2"/>
</dbReference>
<dbReference type="RefSeq" id="WP_022561937.1">
    <property type="nucleotide sequence ID" value="NZ_LK391965.1"/>
</dbReference>
<dbReference type="Gene3D" id="1.10.150.240">
    <property type="entry name" value="Putative phosphatase, domain 2"/>
    <property type="match status" value="1"/>
</dbReference>
<dbReference type="InterPro" id="IPR036412">
    <property type="entry name" value="HAD-like_sf"/>
</dbReference>
<proteinExistence type="predicted"/>
<reference evidence="1 2" key="1">
    <citation type="journal article" date="2013" name="ISME J.">
        <title>Comparative genomics of pathogenic lineages of Vibrio nigripulchritudo identifies virulence-associated traits.</title>
        <authorList>
            <person name="Goudenege D."/>
            <person name="Labreuche Y."/>
            <person name="Krin E."/>
            <person name="Ansquer D."/>
            <person name="Mangenot S."/>
            <person name="Calteau A."/>
            <person name="Medigue C."/>
            <person name="Mazel D."/>
            <person name="Polz M.F."/>
            <person name="Le Roux F."/>
        </authorList>
    </citation>
    <scope>NUCLEOTIDE SEQUENCE [LARGE SCALE GENOMIC DNA]</scope>
    <source>
        <strain evidence="1 2">SOn1</strain>
    </source>
</reference>
<accession>A0AAV2VQX2</accession>
<dbReference type="PANTHER" id="PTHR18901:SF38">
    <property type="entry name" value="PSEUDOURIDINE-5'-PHOSPHATASE"/>
    <property type="match status" value="1"/>
</dbReference>
<gene>
    <name evidence="1" type="ORF">VIBNISOn1_230017</name>
</gene>
<dbReference type="NCBIfam" id="TIGR01509">
    <property type="entry name" value="HAD-SF-IA-v3"/>
    <property type="match status" value="1"/>
</dbReference>
<comment type="caution">
    <text evidence="1">The sequence shown here is derived from an EMBL/GenBank/DDBJ whole genome shotgun (WGS) entry which is preliminary data.</text>
</comment>
<dbReference type="InterPro" id="IPR041492">
    <property type="entry name" value="HAD_2"/>
</dbReference>
<dbReference type="EMBL" id="CAOF01000113">
    <property type="protein sequence ID" value="CCO47118.1"/>
    <property type="molecule type" value="Genomic_DNA"/>
</dbReference>
<name>A0AAV2VQX2_9VIBR</name>
<sequence length="220" mass="24388">MRDIDKSTLKFEGVLWDMDGTIADSEPIHERAIRTTLNKQGVDPTHEDLLNVLGTEGIKTFEYFRDKYDLSVSFDDYRNANYQYFCQHSDEITPLYGCDLFRAFRKAGVPQAVVTNSDRILVNAALAALEIEIPGMIVVARNDVKNGKPSPEGYLRAAYLLDIEPEKLAVIEDSPLGAKAGMLAGMEVIGVPLPELRDRFPSELPVALNGDELLKALSKG</sequence>
<evidence type="ECO:0000313" key="1">
    <source>
        <dbReference type="EMBL" id="CCO47118.1"/>
    </source>
</evidence>
<protein>
    <submittedName>
        <fullName evidence="1">2-DEOXYGLUCOSE-6-PHOSPHATE PHOSPHATASE 2</fullName>
    </submittedName>
</protein>
<dbReference type="SFLD" id="SFLDS00003">
    <property type="entry name" value="Haloacid_Dehalogenase"/>
    <property type="match status" value="1"/>
</dbReference>
<dbReference type="Proteomes" id="UP000018211">
    <property type="component" value="Unassembled WGS sequence"/>
</dbReference>
<dbReference type="InterPro" id="IPR006439">
    <property type="entry name" value="HAD-SF_hydro_IA"/>
</dbReference>
<dbReference type="PANTHER" id="PTHR18901">
    <property type="entry name" value="2-DEOXYGLUCOSE-6-PHOSPHATE PHOSPHATASE 2"/>
    <property type="match status" value="1"/>
</dbReference>
<dbReference type="AlphaFoldDB" id="A0AAV2VQX2"/>
<dbReference type="SUPFAM" id="SSF56784">
    <property type="entry name" value="HAD-like"/>
    <property type="match status" value="1"/>
</dbReference>
<evidence type="ECO:0000313" key="2">
    <source>
        <dbReference type="Proteomes" id="UP000018211"/>
    </source>
</evidence>